<keyword evidence="4" id="KW-1185">Reference proteome</keyword>
<dbReference type="PANTHER" id="PTHR34220">
    <property type="entry name" value="SENSOR HISTIDINE KINASE YPDA"/>
    <property type="match status" value="1"/>
</dbReference>
<dbReference type="EMBL" id="BAABCW010000024">
    <property type="protein sequence ID" value="GAA3520787.1"/>
    <property type="molecule type" value="Genomic_DNA"/>
</dbReference>
<sequence>MENSIAFFLQIIIIISIIYYTAPKFLFKKKYIIFTIISLFVIIIFSAVSSTDFKPPEKLPPIEALRKPGPKPPSQFAFNFLIFTVSYVIATFIETFIFAQKKEEEIIKSKNETLQTELKLLKSQINPHFLFNSLNNIYALSVIDSNKTQQSISYLSDMLRYVLYECEQQFVPLQKEITYIENYIRLFSLKSSEPYPIKTEFNISNYHLKIASMLFIPFVENALKHSNIEKRNGSFIRIFIDDTIDNNVQFKIENSVPKQMVNKDKVGGIGLENVKKRLDILYQESHTLIINSTPEIFQVELNIKIHGED</sequence>
<reference evidence="4" key="1">
    <citation type="journal article" date="2019" name="Int. J. Syst. Evol. Microbiol.">
        <title>The Global Catalogue of Microorganisms (GCM) 10K type strain sequencing project: providing services to taxonomists for standard genome sequencing and annotation.</title>
        <authorList>
            <consortium name="The Broad Institute Genomics Platform"/>
            <consortium name="The Broad Institute Genome Sequencing Center for Infectious Disease"/>
            <person name="Wu L."/>
            <person name="Ma J."/>
        </authorList>
    </citation>
    <scope>NUCLEOTIDE SEQUENCE [LARGE SCALE GENOMIC DNA]</scope>
    <source>
        <strain evidence="4">JCM 17106</strain>
    </source>
</reference>
<evidence type="ECO:0000259" key="2">
    <source>
        <dbReference type="Pfam" id="PF06580"/>
    </source>
</evidence>
<evidence type="ECO:0000256" key="1">
    <source>
        <dbReference type="SAM" id="Phobius"/>
    </source>
</evidence>
<keyword evidence="1" id="KW-0472">Membrane</keyword>
<dbReference type="InterPro" id="IPR036890">
    <property type="entry name" value="HATPase_C_sf"/>
</dbReference>
<dbReference type="InterPro" id="IPR050640">
    <property type="entry name" value="Bact_2-comp_sensor_kinase"/>
</dbReference>
<proteinExistence type="predicted"/>
<protein>
    <recommendedName>
        <fullName evidence="2">Signal transduction histidine kinase internal region domain-containing protein</fullName>
    </recommendedName>
</protein>
<dbReference type="Proteomes" id="UP001500459">
    <property type="component" value="Unassembled WGS sequence"/>
</dbReference>
<comment type="caution">
    <text evidence="3">The sequence shown here is derived from an EMBL/GenBank/DDBJ whole genome shotgun (WGS) entry which is preliminary data.</text>
</comment>
<feature type="transmembrane region" description="Helical" evidence="1">
    <location>
        <begin position="31"/>
        <end position="49"/>
    </location>
</feature>
<gene>
    <name evidence="3" type="ORF">GCM10022393_38830</name>
</gene>
<dbReference type="Gene3D" id="3.30.565.10">
    <property type="entry name" value="Histidine kinase-like ATPase, C-terminal domain"/>
    <property type="match status" value="1"/>
</dbReference>
<feature type="transmembrane region" description="Helical" evidence="1">
    <location>
        <begin position="76"/>
        <end position="99"/>
    </location>
</feature>
<keyword evidence="1" id="KW-0812">Transmembrane</keyword>
<name>A0ABP6UWH6_9FLAO</name>
<evidence type="ECO:0000313" key="4">
    <source>
        <dbReference type="Proteomes" id="UP001500459"/>
    </source>
</evidence>
<feature type="domain" description="Signal transduction histidine kinase internal region" evidence="2">
    <location>
        <begin position="116"/>
        <end position="191"/>
    </location>
</feature>
<feature type="transmembrane region" description="Helical" evidence="1">
    <location>
        <begin position="6"/>
        <end position="22"/>
    </location>
</feature>
<dbReference type="Pfam" id="PF06580">
    <property type="entry name" value="His_kinase"/>
    <property type="match status" value="1"/>
</dbReference>
<organism evidence="3 4">
    <name type="scientific">Aquimarina addita</name>
    <dbReference type="NCBI Taxonomy" id="870485"/>
    <lineage>
        <taxon>Bacteria</taxon>
        <taxon>Pseudomonadati</taxon>
        <taxon>Bacteroidota</taxon>
        <taxon>Flavobacteriia</taxon>
        <taxon>Flavobacteriales</taxon>
        <taxon>Flavobacteriaceae</taxon>
        <taxon>Aquimarina</taxon>
    </lineage>
</organism>
<accession>A0ABP6UWH6</accession>
<keyword evidence="1" id="KW-1133">Transmembrane helix</keyword>
<dbReference type="InterPro" id="IPR010559">
    <property type="entry name" value="Sig_transdc_His_kin_internal"/>
</dbReference>
<evidence type="ECO:0000313" key="3">
    <source>
        <dbReference type="EMBL" id="GAA3520787.1"/>
    </source>
</evidence>
<dbReference type="PANTHER" id="PTHR34220:SF7">
    <property type="entry name" value="SENSOR HISTIDINE KINASE YPDA"/>
    <property type="match status" value="1"/>
</dbReference>